<proteinExistence type="predicted"/>
<evidence type="ECO:0000313" key="2">
    <source>
        <dbReference type="Proteomes" id="UP000308600"/>
    </source>
</evidence>
<dbReference type="Proteomes" id="UP000308600">
    <property type="component" value="Unassembled WGS sequence"/>
</dbReference>
<evidence type="ECO:0000313" key="1">
    <source>
        <dbReference type="EMBL" id="TFK59882.1"/>
    </source>
</evidence>
<keyword evidence="2" id="KW-1185">Reference proteome</keyword>
<reference evidence="1 2" key="1">
    <citation type="journal article" date="2019" name="Nat. Ecol. Evol.">
        <title>Megaphylogeny resolves global patterns of mushroom evolution.</title>
        <authorList>
            <person name="Varga T."/>
            <person name="Krizsan K."/>
            <person name="Foldi C."/>
            <person name="Dima B."/>
            <person name="Sanchez-Garcia M."/>
            <person name="Sanchez-Ramirez S."/>
            <person name="Szollosi G.J."/>
            <person name="Szarkandi J.G."/>
            <person name="Papp V."/>
            <person name="Albert L."/>
            <person name="Andreopoulos W."/>
            <person name="Angelini C."/>
            <person name="Antonin V."/>
            <person name="Barry K.W."/>
            <person name="Bougher N.L."/>
            <person name="Buchanan P."/>
            <person name="Buyck B."/>
            <person name="Bense V."/>
            <person name="Catcheside P."/>
            <person name="Chovatia M."/>
            <person name="Cooper J."/>
            <person name="Damon W."/>
            <person name="Desjardin D."/>
            <person name="Finy P."/>
            <person name="Geml J."/>
            <person name="Haridas S."/>
            <person name="Hughes K."/>
            <person name="Justo A."/>
            <person name="Karasinski D."/>
            <person name="Kautmanova I."/>
            <person name="Kiss B."/>
            <person name="Kocsube S."/>
            <person name="Kotiranta H."/>
            <person name="LaButti K.M."/>
            <person name="Lechner B.E."/>
            <person name="Liimatainen K."/>
            <person name="Lipzen A."/>
            <person name="Lukacs Z."/>
            <person name="Mihaltcheva S."/>
            <person name="Morgado L.N."/>
            <person name="Niskanen T."/>
            <person name="Noordeloos M.E."/>
            <person name="Ohm R.A."/>
            <person name="Ortiz-Santana B."/>
            <person name="Ovrebo C."/>
            <person name="Racz N."/>
            <person name="Riley R."/>
            <person name="Savchenko A."/>
            <person name="Shiryaev A."/>
            <person name="Soop K."/>
            <person name="Spirin V."/>
            <person name="Szebenyi C."/>
            <person name="Tomsovsky M."/>
            <person name="Tulloss R.E."/>
            <person name="Uehling J."/>
            <person name="Grigoriev I.V."/>
            <person name="Vagvolgyi C."/>
            <person name="Papp T."/>
            <person name="Martin F.M."/>
            <person name="Miettinen O."/>
            <person name="Hibbett D.S."/>
            <person name="Nagy L.G."/>
        </authorList>
    </citation>
    <scope>NUCLEOTIDE SEQUENCE [LARGE SCALE GENOMIC DNA]</scope>
    <source>
        <strain evidence="1 2">NL-1719</strain>
    </source>
</reference>
<name>A0ACD3A2E8_9AGAR</name>
<gene>
    <name evidence="1" type="ORF">BDN72DRAFT_905454</name>
</gene>
<dbReference type="EMBL" id="ML208873">
    <property type="protein sequence ID" value="TFK59882.1"/>
    <property type="molecule type" value="Genomic_DNA"/>
</dbReference>
<organism evidence="1 2">
    <name type="scientific">Pluteus cervinus</name>
    <dbReference type="NCBI Taxonomy" id="181527"/>
    <lineage>
        <taxon>Eukaryota</taxon>
        <taxon>Fungi</taxon>
        <taxon>Dikarya</taxon>
        <taxon>Basidiomycota</taxon>
        <taxon>Agaricomycotina</taxon>
        <taxon>Agaricomycetes</taxon>
        <taxon>Agaricomycetidae</taxon>
        <taxon>Agaricales</taxon>
        <taxon>Pluteineae</taxon>
        <taxon>Pluteaceae</taxon>
        <taxon>Pluteus</taxon>
    </lineage>
</organism>
<sequence>MSTVFTQVQGPNLPLDSLHKIDEQIAQLEAQIIQLKLLRNTFVPIAGLHPEVLQEIFFLTHISSPQHSKSKSSLLITWVSHAWRELAQVTPNLWAYIDSNHPRWVEATLPRTKGHVLMIDLDLQVTSQSRMQEWDAVTRLCLKNLWRIKTLGIRWRNLIFPDALSEWETPAPALVELHLWGTALPPDIFSGICPSLRTLRLVSCEAKWTTLPGLANLEELAIACPRSRVPIDDMAKIMHSTGHSLERLTLYNCLLPPSVDDHGGVSDRVPLDNLTTLTVHDRDLGAIETLLDLIALPSLANTVIGVLEWENTMARALLSSRDILRWEIDRLEIKNGEEATVLINAIEVQRNMTQHTKNDGNSLCRIAEPHRSIATDPLLIQGINTAFYIKDTRKLDWLEYFGGLGTVRKLCLHPAFLPSFLRFLKAHANISETGTGDGISQKDRVSASFSNLRVLEICGEVEDGFSLDREGALALHKWLVQLCKLALRLNRLVISGMTVPSGTWLYDLFDQLADNFELADVEETDDVDDETSKFPG</sequence>
<protein>
    <submittedName>
        <fullName evidence="1">Uncharacterized protein</fullName>
    </submittedName>
</protein>
<accession>A0ACD3A2E8</accession>